<gene>
    <name evidence="2" type="ORF">ABR189_24005</name>
</gene>
<keyword evidence="3" id="KW-1185">Reference proteome</keyword>
<dbReference type="Proteomes" id="UP001549749">
    <property type="component" value="Unassembled WGS sequence"/>
</dbReference>
<proteinExistence type="predicted"/>
<dbReference type="RefSeq" id="WP_354663036.1">
    <property type="nucleotide sequence ID" value="NZ_JBEXAC010000002.1"/>
</dbReference>
<keyword evidence="1" id="KW-0812">Transmembrane</keyword>
<sequence length="127" mass="14580">MEKQNSIFSKTCAILFFTLGVVMLVLRPYSVLQVIQLEGLSGNQAKAGALLQRLVAKKDEHQYVGEGEVAEQPDDKIKRRFPIAILLLFSHHVLSFLFSKQHYRYSTTVFQVSPENSCYKRLCRFLI</sequence>
<evidence type="ECO:0000313" key="3">
    <source>
        <dbReference type="Proteomes" id="UP001549749"/>
    </source>
</evidence>
<organism evidence="2 3">
    <name type="scientific">Chitinophaga defluvii</name>
    <dbReference type="NCBI Taxonomy" id="3163343"/>
    <lineage>
        <taxon>Bacteria</taxon>
        <taxon>Pseudomonadati</taxon>
        <taxon>Bacteroidota</taxon>
        <taxon>Chitinophagia</taxon>
        <taxon>Chitinophagales</taxon>
        <taxon>Chitinophagaceae</taxon>
        <taxon>Chitinophaga</taxon>
    </lineage>
</organism>
<dbReference type="EMBL" id="JBEXAC010000002">
    <property type="protein sequence ID" value="MET7000477.1"/>
    <property type="molecule type" value="Genomic_DNA"/>
</dbReference>
<feature type="transmembrane region" description="Helical" evidence="1">
    <location>
        <begin position="12"/>
        <end position="30"/>
    </location>
</feature>
<comment type="caution">
    <text evidence="2">The sequence shown here is derived from an EMBL/GenBank/DDBJ whole genome shotgun (WGS) entry which is preliminary data.</text>
</comment>
<evidence type="ECO:0000256" key="1">
    <source>
        <dbReference type="SAM" id="Phobius"/>
    </source>
</evidence>
<protein>
    <submittedName>
        <fullName evidence="2">Uncharacterized protein</fullName>
    </submittedName>
</protein>
<keyword evidence="1" id="KW-0472">Membrane</keyword>
<name>A0ABV2TCU2_9BACT</name>
<keyword evidence="1" id="KW-1133">Transmembrane helix</keyword>
<accession>A0ABV2TCU2</accession>
<evidence type="ECO:0000313" key="2">
    <source>
        <dbReference type="EMBL" id="MET7000477.1"/>
    </source>
</evidence>
<reference evidence="2 3" key="1">
    <citation type="submission" date="2024-06" db="EMBL/GenBank/DDBJ databases">
        <title>Chitinophaga defluvii sp. nov., isolated from municipal sewage.</title>
        <authorList>
            <person name="Zhang L."/>
        </authorList>
    </citation>
    <scope>NUCLEOTIDE SEQUENCE [LARGE SCALE GENOMIC DNA]</scope>
    <source>
        <strain evidence="2 3">H8</strain>
    </source>
</reference>
<feature type="transmembrane region" description="Helical" evidence="1">
    <location>
        <begin position="81"/>
        <end position="98"/>
    </location>
</feature>